<evidence type="ECO:0000256" key="1">
    <source>
        <dbReference type="SAM" id="MobiDB-lite"/>
    </source>
</evidence>
<gene>
    <name evidence="2" type="ORF">EVAR_19731_1</name>
</gene>
<protein>
    <submittedName>
        <fullName evidence="2">Uncharacterized protein</fullName>
    </submittedName>
</protein>
<comment type="caution">
    <text evidence="2">The sequence shown here is derived from an EMBL/GenBank/DDBJ whole genome shotgun (WGS) entry which is preliminary data.</text>
</comment>
<name>A0A4C1UR50_EUMVA</name>
<proteinExistence type="predicted"/>
<evidence type="ECO:0000313" key="2">
    <source>
        <dbReference type="EMBL" id="GBP28690.1"/>
    </source>
</evidence>
<reference evidence="2 3" key="1">
    <citation type="journal article" date="2019" name="Commun. Biol.">
        <title>The bagworm genome reveals a unique fibroin gene that provides high tensile strength.</title>
        <authorList>
            <person name="Kono N."/>
            <person name="Nakamura H."/>
            <person name="Ohtoshi R."/>
            <person name="Tomita M."/>
            <person name="Numata K."/>
            <person name="Arakawa K."/>
        </authorList>
    </citation>
    <scope>NUCLEOTIDE SEQUENCE [LARGE SCALE GENOMIC DNA]</scope>
</reference>
<evidence type="ECO:0000313" key="3">
    <source>
        <dbReference type="Proteomes" id="UP000299102"/>
    </source>
</evidence>
<dbReference type="EMBL" id="BGZK01000210">
    <property type="protein sequence ID" value="GBP28690.1"/>
    <property type="molecule type" value="Genomic_DNA"/>
</dbReference>
<dbReference type="Proteomes" id="UP000299102">
    <property type="component" value="Unassembled WGS sequence"/>
</dbReference>
<dbReference type="AlphaFoldDB" id="A0A4C1UR50"/>
<sequence length="123" mass="13895">MLQKSGFVRFYHKRTKPGRSQVNDTDPAGVARAGDGGAPLTMTYLRYQRPLITSLTLVRRPFDDTRPSRARLNDDIHHLPPPAATFKSAKIGNMKYELHMPFGGARLMTPLNLRGDRMLMTRS</sequence>
<organism evidence="2 3">
    <name type="scientific">Eumeta variegata</name>
    <name type="common">Bagworm moth</name>
    <name type="synonym">Eumeta japonica</name>
    <dbReference type="NCBI Taxonomy" id="151549"/>
    <lineage>
        <taxon>Eukaryota</taxon>
        <taxon>Metazoa</taxon>
        <taxon>Ecdysozoa</taxon>
        <taxon>Arthropoda</taxon>
        <taxon>Hexapoda</taxon>
        <taxon>Insecta</taxon>
        <taxon>Pterygota</taxon>
        <taxon>Neoptera</taxon>
        <taxon>Endopterygota</taxon>
        <taxon>Lepidoptera</taxon>
        <taxon>Glossata</taxon>
        <taxon>Ditrysia</taxon>
        <taxon>Tineoidea</taxon>
        <taxon>Psychidae</taxon>
        <taxon>Oiketicinae</taxon>
        <taxon>Eumeta</taxon>
    </lineage>
</organism>
<accession>A0A4C1UR50</accession>
<feature type="region of interest" description="Disordered" evidence="1">
    <location>
        <begin position="15"/>
        <end position="35"/>
    </location>
</feature>
<keyword evidence="3" id="KW-1185">Reference proteome</keyword>